<protein>
    <submittedName>
        <fullName evidence="1">Uncharacterized protein</fullName>
    </submittedName>
</protein>
<gene>
    <name evidence="1" type="ORF">QAD02_009850</name>
</gene>
<name>A0ACC2NCV6_9HYME</name>
<sequence length="761" mass="88989">MYKNLIPKIFSSCYEHLFLQKDRSTAVAKYFQYGFNSICPKHRKHSISRIRDFFSPTTIFSNPVLRSFRRYKSFASIYPQSRCLVTDEPEKAFRIIIQNHHLEVKREEKNLIPHTNDIDANVNPWERVDESDSLKKRNRIRNEARQFVEPVQVPLYDLSHKKSAHHFTYVPILKTLRLMMENLDVQRLCASYPYENQTDGYFDIFDGEVLKKNDFFRTNPNALKLVLFQDSFETSFPIFTDKTKFDIIGIYMTLANLPPHIRNRKENMKLVLLCFEDFVLSYGWEQVLEKLVSDIKTLETRGISYNSESGREIQVKGSLIAVTGDNSGNHSIGGFQKNFSNLNYISRYCETKMSEFREQLRPRKLRTVESYNECIKEIKSPRKPVIGIKMNSPLNSLKYFHVCNPGLPPCCGHDLFGGFVKEDLSNSTSYFIKNAWFQQDQFDRALKTIDVTLKLPAHLPVLKKRYVRDYMGSIIQIKLLLMVYPLAIINEIKNYRNDVWRMILKLRQVCDLVSSPALTPHQVDNLGEIYKEYLNLRIKCFPESPLKPKHLFAQHYPTMIRKFGPLKHLWTAGFEEKHAIMRNLIKKCDDYGNVTDFVAEKHELEGSFVRDQYSDRIMMVGAVKYYPEYFEDQSDLAVQINCDKNFKYVCKKIQFRDVDYELGQYICVGIDESKNLIICKIHTILVNEELTNIFFVGKVSTIKYNYDTGLYEDSDSQISKKSHLQCFPHSRLISPYPLLVTNLNSSGTVYITHHTPFGMVY</sequence>
<evidence type="ECO:0000313" key="2">
    <source>
        <dbReference type="Proteomes" id="UP001239111"/>
    </source>
</evidence>
<accession>A0ACC2NCV6</accession>
<keyword evidence="2" id="KW-1185">Reference proteome</keyword>
<reference evidence="1" key="1">
    <citation type="submission" date="2023-04" db="EMBL/GenBank/DDBJ databases">
        <title>A chromosome-level genome assembly of the parasitoid wasp Eretmocerus hayati.</title>
        <authorList>
            <person name="Zhong Y."/>
            <person name="Liu S."/>
            <person name="Liu Y."/>
        </authorList>
    </citation>
    <scope>NUCLEOTIDE SEQUENCE</scope>
    <source>
        <strain evidence="1">ZJU_SS_LIU_2023</strain>
    </source>
</reference>
<dbReference type="EMBL" id="CM056744">
    <property type="protein sequence ID" value="KAJ8668187.1"/>
    <property type="molecule type" value="Genomic_DNA"/>
</dbReference>
<dbReference type="Proteomes" id="UP001239111">
    <property type="component" value="Chromosome 4"/>
</dbReference>
<evidence type="ECO:0000313" key="1">
    <source>
        <dbReference type="EMBL" id="KAJ8668187.1"/>
    </source>
</evidence>
<proteinExistence type="predicted"/>
<comment type="caution">
    <text evidence="1">The sequence shown here is derived from an EMBL/GenBank/DDBJ whole genome shotgun (WGS) entry which is preliminary data.</text>
</comment>
<organism evidence="1 2">
    <name type="scientific">Eretmocerus hayati</name>
    <dbReference type="NCBI Taxonomy" id="131215"/>
    <lineage>
        <taxon>Eukaryota</taxon>
        <taxon>Metazoa</taxon>
        <taxon>Ecdysozoa</taxon>
        <taxon>Arthropoda</taxon>
        <taxon>Hexapoda</taxon>
        <taxon>Insecta</taxon>
        <taxon>Pterygota</taxon>
        <taxon>Neoptera</taxon>
        <taxon>Endopterygota</taxon>
        <taxon>Hymenoptera</taxon>
        <taxon>Apocrita</taxon>
        <taxon>Proctotrupomorpha</taxon>
        <taxon>Chalcidoidea</taxon>
        <taxon>Aphelinidae</taxon>
        <taxon>Aphelininae</taxon>
        <taxon>Eretmocerus</taxon>
    </lineage>
</organism>